<reference evidence="1" key="1">
    <citation type="journal article" date="2014" name="Front. Microbiol.">
        <title>High frequency of phylogenetically diverse reductive dehalogenase-homologous genes in deep subseafloor sedimentary metagenomes.</title>
        <authorList>
            <person name="Kawai M."/>
            <person name="Futagami T."/>
            <person name="Toyoda A."/>
            <person name="Takaki Y."/>
            <person name="Nishi S."/>
            <person name="Hori S."/>
            <person name="Arai W."/>
            <person name="Tsubouchi T."/>
            <person name="Morono Y."/>
            <person name="Uchiyama I."/>
            <person name="Ito T."/>
            <person name="Fujiyama A."/>
            <person name="Inagaki F."/>
            <person name="Takami H."/>
        </authorList>
    </citation>
    <scope>NUCLEOTIDE SEQUENCE</scope>
    <source>
        <strain evidence="1">Expedition CK06-06</strain>
    </source>
</reference>
<feature type="non-terminal residue" evidence="1">
    <location>
        <position position="94"/>
    </location>
</feature>
<comment type="caution">
    <text evidence="1">The sequence shown here is derived from an EMBL/GenBank/DDBJ whole genome shotgun (WGS) entry which is preliminary data.</text>
</comment>
<dbReference type="EMBL" id="BART01040471">
    <property type="protein sequence ID" value="GAH29489.1"/>
    <property type="molecule type" value="Genomic_DNA"/>
</dbReference>
<evidence type="ECO:0000313" key="1">
    <source>
        <dbReference type="EMBL" id="GAH29489.1"/>
    </source>
</evidence>
<proteinExistence type="predicted"/>
<name>X1FJE8_9ZZZZ</name>
<feature type="non-terminal residue" evidence="1">
    <location>
        <position position="1"/>
    </location>
</feature>
<accession>X1FJE8</accession>
<dbReference type="AlphaFoldDB" id="X1FJE8"/>
<gene>
    <name evidence="1" type="ORF">S01H4_65849</name>
</gene>
<sequence>PLQISTNNNTGNQNSSFETMIFFTTFYSVKGRVSKSKLVELVDNIREYTFSLKSAFTSNFHHFKISQLSDKELVEAFRSSVLKQKAEIGDDYNE</sequence>
<protein>
    <submittedName>
        <fullName evidence="1">Uncharacterized protein</fullName>
    </submittedName>
</protein>
<organism evidence="1">
    <name type="scientific">marine sediment metagenome</name>
    <dbReference type="NCBI Taxonomy" id="412755"/>
    <lineage>
        <taxon>unclassified sequences</taxon>
        <taxon>metagenomes</taxon>
        <taxon>ecological metagenomes</taxon>
    </lineage>
</organism>